<evidence type="ECO:0000256" key="4">
    <source>
        <dbReference type="ARBA" id="ARBA00022982"/>
    </source>
</evidence>
<dbReference type="RefSeq" id="WP_207690794.1">
    <property type="nucleotide sequence ID" value="NZ_CP061799.1"/>
</dbReference>
<name>A0A975B567_9BACT</name>
<evidence type="ECO:0000313" key="9">
    <source>
        <dbReference type="EMBL" id="QTA78995.1"/>
    </source>
</evidence>
<keyword evidence="10" id="KW-1185">Reference proteome</keyword>
<dbReference type="SUPFAM" id="SSF48695">
    <property type="entry name" value="Multiheme cytochromes"/>
    <property type="match status" value="1"/>
</dbReference>
<feature type="binding site" description="axial binding residue" evidence="6">
    <location>
        <position position="144"/>
    </location>
    <ligand>
        <name>heme c</name>
        <dbReference type="ChEBI" id="CHEBI:61717"/>
        <label>1</label>
    </ligand>
    <ligandPart>
        <name>Fe</name>
        <dbReference type="ChEBI" id="CHEBI:18248"/>
    </ligandPart>
</feature>
<feature type="binding site" description="axial binding residue" evidence="6">
    <location>
        <position position="143"/>
    </location>
    <ligand>
        <name>heme c</name>
        <dbReference type="ChEBI" id="CHEBI:61717"/>
        <label>1</label>
    </ligand>
    <ligandPart>
        <name>Fe</name>
        <dbReference type="ChEBI" id="CHEBI:18248"/>
    </ligandPart>
</feature>
<dbReference type="GO" id="GO:0009055">
    <property type="term" value="F:electron transfer activity"/>
    <property type="evidence" value="ECO:0007669"/>
    <property type="project" value="InterPro"/>
</dbReference>
<proteinExistence type="predicted"/>
<protein>
    <submittedName>
        <fullName evidence="9">Cytochrome c, class III family protein</fullName>
    </submittedName>
</protein>
<evidence type="ECO:0000256" key="5">
    <source>
        <dbReference type="ARBA" id="ARBA00023004"/>
    </source>
</evidence>
<evidence type="ECO:0000256" key="1">
    <source>
        <dbReference type="ARBA" id="ARBA00022448"/>
    </source>
</evidence>
<feature type="binding site" description="axial binding residue" evidence="6">
    <location>
        <position position="220"/>
    </location>
    <ligand>
        <name>heme c</name>
        <dbReference type="ChEBI" id="CHEBI:61717"/>
        <label>1</label>
    </ligand>
    <ligandPart>
        <name>Fe</name>
        <dbReference type="ChEBI" id="CHEBI:18248"/>
    </ligandPart>
</feature>
<evidence type="ECO:0000256" key="3">
    <source>
        <dbReference type="ARBA" id="ARBA00022723"/>
    </source>
</evidence>
<dbReference type="Proteomes" id="UP000663720">
    <property type="component" value="Chromosome"/>
</dbReference>
<dbReference type="InterPro" id="IPR002322">
    <property type="entry name" value="Cyt_c_III"/>
</dbReference>
<dbReference type="CDD" id="cd08168">
    <property type="entry name" value="Cytochrom_C3"/>
    <property type="match status" value="1"/>
</dbReference>
<feature type="domain" description="Class III cytochrome C" evidence="8">
    <location>
        <begin position="114"/>
        <end position="221"/>
    </location>
</feature>
<evidence type="ECO:0000313" key="10">
    <source>
        <dbReference type="Proteomes" id="UP000663720"/>
    </source>
</evidence>
<feature type="binding site" description="axial binding residue" evidence="6">
    <location>
        <position position="168"/>
    </location>
    <ligand>
        <name>heme c</name>
        <dbReference type="ChEBI" id="CHEBI:61717"/>
        <label>1</label>
    </ligand>
    <ligandPart>
        <name>Fe</name>
        <dbReference type="ChEBI" id="CHEBI:18248"/>
    </ligandPart>
</feature>
<organism evidence="9 10">
    <name type="scientific">Desulfonema limicola</name>
    <dbReference type="NCBI Taxonomy" id="45656"/>
    <lineage>
        <taxon>Bacteria</taxon>
        <taxon>Pseudomonadati</taxon>
        <taxon>Thermodesulfobacteriota</taxon>
        <taxon>Desulfobacteria</taxon>
        <taxon>Desulfobacterales</taxon>
        <taxon>Desulfococcaceae</taxon>
        <taxon>Desulfonema</taxon>
    </lineage>
</organism>
<dbReference type="Pfam" id="PF02085">
    <property type="entry name" value="Cytochrom_CIII"/>
    <property type="match status" value="1"/>
</dbReference>
<feature type="binding site" description="axial binding residue" evidence="6">
    <location>
        <position position="201"/>
    </location>
    <ligand>
        <name>heme c</name>
        <dbReference type="ChEBI" id="CHEBI:61717"/>
        <label>1</label>
    </ligand>
    <ligandPart>
        <name>Fe</name>
        <dbReference type="ChEBI" id="CHEBI:18248"/>
    </ligandPart>
</feature>
<feature type="region of interest" description="Disordered" evidence="7">
    <location>
        <begin position="45"/>
        <end position="104"/>
    </location>
</feature>
<feature type="binding site" description="axial binding residue" evidence="6">
    <location>
        <position position="221"/>
    </location>
    <ligand>
        <name>heme c</name>
        <dbReference type="ChEBI" id="CHEBI:61717"/>
        <label>1</label>
    </ligand>
    <ligandPart>
        <name>Fe</name>
        <dbReference type="ChEBI" id="CHEBI:18248"/>
    </ligandPart>
</feature>
<feature type="binding site" description="axial binding residue" evidence="6">
    <location>
        <position position="197"/>
    </location>
    <ligand>
        <name>heme c</name>
        <dbReference type="ChEBI" id="CHEBI:61717"/>
        <label>1</label>
    </ligand>
    <ligandPart>
        <name>Fe</name>
        <dbReference type="ChEBI" id="CHEBI:18248"/>
    </ligandPart>
</feature>
<feature type="binding site" description="axial binding residue" evidence="6">
    <location>
        <position position="129"/>
    </location>
    <ligand>
        <name>heme c</name>
        <dbReference type="ChEBI" id="CHEBI:61717"/>
        <label>1</label>
    </ligand>
    <ligandPart>
        <name>Fe</name>
        <dbReference type="ChEBI" id="CHEBI:18248"/>
    </ligandPart>
</feature>
<sequence>MDRKTLALLLTEALLIVVLVVVIAMDFNKPVETQTALHAPIADEHTADAEEAVEEPAEEAAEEAVEEPAEEAVPAEKKVEKAEPAKEKKQAEKPAASPAAGGSTEVADIVAMNNPAYDEHTKGIVEFTHKKHIEEYKIGCGDCHHDDKGQALASLKMGDPVQNCIACHDKAGKPEKGAKLSDQEKREYHMNALHDNCVGCHKDYNKEKNTKAAPATCGKCHPKK</sequence>
<reference evidence="9" key="1">
    <citation type="journal article" date="2021" name="Microb. Physiol.">
        <title>Proteogenomic Insights into the Physiology of Marine, Sulfate-Reducing, Filamentous Desulfonema limicola and Desulfonema magnum.</title>
        <authorList>
            <person name="Schnaars V."/>
            <person name="Wohlbrand L."/>
            <person name="Scheve S."/>
            <person name="Hinrichs C."/>
            <person name="Reinhardt R."/>
            <person name="Rabus R."/>
        </authorList>
    </citation>
    <scope>NUCLEOTIDE SEQUENCE</scope>
    <source>
        <strain evidence="9">5ac10</strain>
    </source>
</reference>
<feature type="binding site" description="axial binding residue" evidence="6">
    <location>
        <position position="167"/>
    </location>
    <ligand>
        <name>heme c</name>
        <dbReference type="ChEBI" id="CHEBI:61717"/>
        <label>1</label>
    </ligand>
    <ligandPart>
        <name>Fe</name>
        <dbReference type="ChEBI" id="CHEBI:18248"/>
    </ligandPart>
</feature>
<dbReference type="GO" id="GO:0020037">
    <property type="term" value="F:heme binding"/>
    <property type="evidence" value="ECO:0007669"/>
    <property type="project" value="InterPro"/>
</dbReference>
<feature type="binding site" description="axial binding residue" evidence="6">
    <location>
        <position position="132"/>
    </location>
    <ligand>
        <name>heme c</name>
        <dbReference type="ChEBI" id="CHEBI:61717"/>
        <label>1</label>
    </ligand>
    <ligandPart>
        <name>Fe</name>
        <dbReference type="ChEBI" id="CHEBI:18248"/>
    </ligandPart>
</feature>
<evidence type="ECO:0000256" key="6">
    <source>
        <dbReference type="PIRSR" id="PIRSR602322-1"/>
    </source>
</evidence>
<dbReference type="GO" id="GO:0046872">
    <property type="term" value="F:metal ion binding"/>
    <property type="evidence" value="ECO:0007669"/>
    <property type="project" value="UniProtKB-KW"/>
</dbReference>
<dbReference type="EMBL" id="CP061799">
    <property type="protein sequence ID" value="QTA78995.1"/>
    <property type="molecule type" value="Genomic_DNA"/>
</dbReference>
<keyword evidence="4" id="KW-0249">Electron transport</keyword>
<feature type="binding site" description="axial binding residue" evidence="6">
    <location>
        <position position="145"/>
    </location>
    <ligand>
        <name>heme c</name>
        <dbReference type="ChEBI" id="CHEBI:61717"/>
        <label>1</label>
    </ligand>
    <ligandPart>
        <name>Fe</name>
        <dbReference type="ChEBI" id="CHEBI:18248"/>
    </ligandPart>
</feature>
<feature type="binding site" description="axial binding residue" evidence="6">
    <location>
        <position position="140"/>
    </location>
    <ligand>
        <name>heme c</name>
        <dbReference type="ChEBI" id="CHEBI:61717"/>
        <label>1</label>
    </ligand>
    <ligandPart>
        <name>Fe</name>
        <dbReference type="ChEBI" id="CHEBI:18248"/>
    </ligandPart>
</feature>
<dbReference type="InterPro" id="IPR020942">
    <property type="entry name" value="Cyt_c_III_dom"/>
</dbReference>
<comment type="cofactor">
    <cofactor evidence="6">
        <name>heme c</name>
        <dbReference type="ChEBI" id="CHEBI:61717"/>
    </cofactor>
    <text evidence="6">Binds 4 heme c groups covalently per monomer.</text>
</comment>
<dbReference type="KEGG" id="dli:dnl_12420"/>
<evidence type="ECO:0000259" key="8">
    <source>
        <dbReference type="Pfam" id="PF02085"/>
    </source>
</evidence>
<keyword evidence="3 6" id="KW-0479">Metal-binding</keyword>
<dbReference type="Gene3D" id="3.90.10.10">
    <property type="entry name" value="Cytochrome C3"/>
    <property type="match status" value="1"/>
</dbReference>
<keyword evidence="2 6" id="KW-0349">Heme</keyword>
<gene>
    <name evidence="9" type="ORF">dnl_12420</name>
</gene>
<feature type="binding site" description="axial binding residue" evidence="6">
    <location>
        <position position="200"/>
    </location>
    <ligand>
        <name>heme c</name>
        <dbReference type="ChEBI" id="CHEBI:61717"/>
        <label>1</label>
    </ligand>
    <ligandPart>
        <name>Fe</name>
        <dbReference type="ChEBI" id="CHEBI:18248"/>
    </ligandPart>
</feature>
<feature type="compositionally biased region" description="Basic and acidic residues" evidence="7">
    <location>
        <begin position="74"/>
        <end position="92"/>
    </location>
</feature>
<evidence type="ECO:0000256" key="7">
    <source>
        <dbReference type="SAM" id="MobiDB-lite"/>
    </source>
</evidence>
<keyword evidence="1" id="KW-0813">Transport</keyword>
<feature type="compositionally biased region" description="Acidic residues" evidence="7">
    <location>
        <begin position="49"/>
        <end position="70"/>
    </location>
</feature>
<keyword evidence="5 6" id="KW-0408">Iron</keyword>
<accession>A0A975B567</accession>
<feature type="binding site" description="axial binding residue" evidence="6">
    <location>
        <position position="217"/>
    </location>
    <ligand>
        <name>heme c</name>
        <dbReference type="ChEBI" id="CHEBI:61717"/>
        <label>1</label>
    </ligand>
    <ligandPart>
        <name>Fe</name>
        <dbReference type="ChEBI" id="CHEBI:18248"/>
    </ligandPart>
</feature>
<dbReference type="AlphaFoldDB" id="A0A975B567"/>
<dbReference type="InterPro" id="IPR036280">
    <property type="entry name" value="Multihaem_cyt_sf"/>
</dbReference>
<dbReference type="PRINTS" id="PR00609">
    <property type="entry name" value="CYTOCHROMEC3"/>
</dbReference>
<evidence type="ECO:0000256" key="2">
    <source>
        <dbReference type="ARBA" id="ARBA00022617"/>
    </source>
</evidence>